<dbReference type="InterPro" id="IPR002347">
    <property type="entry name" value="SDR_fam"/>
</dbReference>
<evidence type="ECO:0000256" key="2">
    <source>
        <dbReference type="ARBA" id="ARBA00023002"/>
    </source>
</evidence>
<dbReference type="Pfam" id="PF00106">
    <property type="entry name" value="adh_short"/>
    <property type="match status" value="1"/>
</dbReference>
<dbReference type="AlphaFoldDB" id="A0A9P8C1M9"/>
<dbReference type="SUPFAM" id="SSF51735">
    <property type="entry name" value="NAD(P)-binding Rossmann-fold domains"/>
    <property type="match status" value="1"/>
</dbReference>
<reference evidence="3" key="1">
    <citation type="journal article" date="2021" name="IMA Fungus">
        <title>Genomic characterization of three marine fungi, including Emericellopsis atlantica sp. nov. with signatures of a generalist lifestyle and marine biomass degradation.</title>
        <authorList>
            <person name="Hagestad O.C."/>
            <person name="Hou L."/>
            <person name="Andersen J.H."/>
            <person name="Hansen E.H."/>
            <person name="Altermark B."/>
            <person name="Li C."/>
            <person name="Kuhnert E."/>
            <person name="Cox R.J."/>
            <person name="Crous P.W."/>
            <person name="Spatafora J.W."/>
            <person name="Lail K."/>
            <person name="Amirebrahimi M."/>
            <person name="Lipzen A."/>
            <person name="Pangilinan J."/>
            <person name="Andreopoulos W."/>
            <person name="Hayes R.D."/>
            <person name="Ng V."/>
            <person name="Grigoriev I.V."/>
            <person name="Jackson S.A."/>
            <person name="Sutton T.D.S."/>
            <person name="Dobson A.D.W."/>
            <person name="Rama T."/>
        </authorList>
    </citation>
    <scope>NUCLEOTIDE SEQUENCE</scope>
    <source>
        <strain evidence="3">TRa018bII</strain>
    </source>
</reference>
<sequence length="303" mass="33122">MTDPNEYTTPFSFTKEIRRDPYPFLSPTKPELSQEGKVVIITGAGTGIGAAAAKVFAKAGAQGIVITGRRLEPLQKTEGEIKAINKDTTVLLVQGDISVEKDVIDLFAKVQKEFGKPAEVLINNAAVLDDGKSFAEHSVDSWWRTMEINVKGLVAMLHHYINTQPDPKKPEGTVVSVLSGRVGIVLPQGSPYNVSKWAEQRVVEHVQAEYPTLRMFMSMPGIVHSSMAEGFWVPYAKDHADLTGLQALYLTTPVADYLKGTMLSVNWDLEVMEAHKGEIVDKKLLAFSWIPSLPAYGGQGLGA</sequence>
<evidence type="ECO:0000256" key="1">
    <source>
        <dbReference type="ARBA" id="ARBA00006484"/>
    </source>
</evidence>
<name>A0A9P8C1M9_9HELO</name>
<dbReference type="InterPro" id="IPR036291">
    <property type="entry name" value="NAD(P)-bd_dom_sf"/>
</dbReference>
<dbReference type="OrthoDB" id="1933717at2759"/>
<accession>A0A9P8C1M9</accession>
<comment type="caution">
    <text evidence="3">The sequence shown here is derived from an EMBL/GenBank/DDBJ whole genome shotgun (WGS) entry which is preliminary data.</text>
</comment>
<evidence type="ECO:0000313" key="4">
    <source>
        <dbReference type="Proteomes" id="UP000824998"/>
    </source>
</evidence>
<dbReference type="PANTHER" id="PTHR43115">
    <property type="entry name" value="DEHYDROGENASE/REDUCTASE SDR FAMILY MEMBER 11"/>
    <property type="match status" value="1"/>
</dbReference>
<evidence type="ECO:0008006" key="5">
    <source>
        <dbReference type="Google" id="ProtNLM"/>
    </source>
</evidence>
<dbReference type="EMBL" id="MU251705">
    <property type="protein sequence ID" value="KAG9230055.1"/>
    <property type="molecule type" value="Genomic_DNA"/>
</dbReference>
<dbReference type="PANTHER" id="PTHR43115:SF4">
    <property type="entry name" value="DEHYDROGENASE_REDUCTASE SDR FAMILY MEMBER 11"/>
    <property type="match status" value="1"/>
</dbReference>
<dbReference type="Proteomes" id="UP000824998">
    <property type="component" value="Unassembled WGS sequence"/>
</dbReference>
<protein>
    <recommendedName>
        <fullName evidence="5">NAD(P)-binding protein</fullName>
    </recommendedName>
</protein>
<dbReference type="Gene3D" id="3.40.50.720">
    <property type="entry name" value="NAD(P)-binding Rossmann-like Domain"/>
    <property type="match status" value="1"/>
</dbReference>
<dbReference type="GO" id="GO:0016491">
    <property type="term" value="F:oxidoreductase activity"/>
    <property type="evidence" value="ECO:0007669"/>
    <property type="project" value="UniProtKB-KW"/>
</dbReference>
<keyword evidence="2" id="KW-0560">Oxidoreductase</keyword>
<proteinExistence type="inferred from homology"/>
<comment type="similarity">
    <text evidence="1">Belongs to the short-chain dehydrogenases/reductases (SDR) family.</text>
</comment>
<evidence type="ECO:0000313" key="3">
    <source>
        <dbReference type="EMBL" id="KAG9230055.1"/>
    </source>
</evidence>
<keyword evidence="4" id="KW-1185">Reference proteome</keyword>
<dbReference type="CDD" id="cd05233">
    <property type="entry name" value="SDR_c"/>
    <property type="match status" value="1"/>
</dbReference>
<dbReference type="PRINTS" id="PR00081">
    <property type="entry name" value="GDHRDH"/>
</dbReference>
<organism evidence="3 4">
    <name type="scientific">Amylocarpus encephaloides</name>
    <dbReference type="NCBI Taxonomy" id="45428"/>
    <lineage>
        <taxon>Eukaryota</taxon>
        <taxon>Fungi</taxon>
        <taxon>Dikarya</taxon>
        <taxon>Ascomycota</taxon>
        <taxon>Pezizomycotina</taxon>
        <taxon>Leotiomycetes</taxon>
        <taxon>Helotiales</taxon>
        <taxon>Helotiales incertae sedis</taxon>
        <taxon>Amylocarpus</taxon>
    </lineage>
</organism>
<gene>
    <name evidence="3" type="ORF">BJ875DRAFT_473237</name>
</gene>